<name>A0AAE1S172_9SOLA</name>
<keyword evidence="1" id="KW-0472">Membrane</keyword>
<keyword evidence="3" id="KW-1185">Reference proteome</keyword>
<dbReference type="EMBL" id="JAVYJV010000009">
    <property type="protein sequence ID" value="KAK4362519.1"/>
    <property type="molecule type" value="Genomic_DNA"/>
</dbReference>
<gene>
    <name evidence="2" type="ORF">RND71_017760</name>
</gene>
<feature type="transmembrane region" description="Helical" evidence="1">
    <location>
        <begin position="67"/>
        <end position="87"/>
    </location>
</feature>
<keyword evidence="1" id="KW-1133">Transmembrane helix</keyword>
<accession>A0AAE1S172</accession>
<comment type="caution">
    <text evidence="2">The sequence shown here is derived from an EMBL/GenBank/DDBJ whole genome shotgun (WGS) entry which is preliminary data.</text>
</comment>
<sequence length="94" mass="10012">MCHNKSLFTTYEFVGGGVVLIGNNAFCKVIGKGPLESLGCRYIGEGGFLKVSLGALVIMKTRRSGTLFTLLGSTITGVVVVFTSNQYDSDITKL</sequence>
<proteinExistence type="predicted"/>
<dbReference type="AlphaFoldDB" id="A0AAE1S172"/>
<protein>
    <submittedName>
        <fullName evidence="2">Uncharacterized protein</fullName>
    </submittedName>
</protein>
<evidence type="ECO:0000313" key="2">
    <source>
        <dbReference type="EMBL" id="KAK4362519.1"/>
    </source>
</evidence>
<organism evidence="2 3">
    <name type="scientific">Anisodus tanguticus</name>
    <dbReference type="NCBI Taxonomy" id="243964"/>
    <lineage>
        <taxon>Eukaryota</taxon>
        <taxon>Viridiplantae</taxon>
        <taxon>Streptophyta</taxon>
        <taxon>Embryophyta</taxon>
        <taxon>Tracheophyta</taxon>
        <taxon>Spermatophyta</taxon>
        <taxon>Magnoliopsida</taxon>
        <taxon>eudicotyledons</taxon>
        <taxon>Gunneridae</taxon>
        <taxon>Pentapetalae</taxon>
        <taxon>asterids</taxon>
        <taxon>lamiids</taxon>
        <taxon>Solanales</taxon>
        <taxon>Solanaceae</taxon>
        <taxon>Solanoideae</taxon>
        <taxon>Hyoscyameae</taxon>
        <taxon>Anisodus</taxon>
    </lineage>
</organism>
<keyword evidence="1" id="KW-0812">Transmembrane</keyword>
<reference evidence="2" key="1">
    <citation type="submission" date="2023-12" db="EMBL/GenBank/DDBJ databases">
        <title>Genome assembly of Anisodus tanguticus.</title>
        <authorList>
            <person name="Wang Y.-J."/>
        </authorList>
    </citation>
    <scope>NUCLEOTIDE SEQUENCE</scope>
    <source>
        <strain evidence="2">KB-2021</strain>
        <tissue evidence="2">Leaf</tissue>
    </source>
</reference>
<evidence type="ECO:0000256" key="1">
    <source>
        <dbReference type="SAM" id="Phobius"/>
    </source>
</evidence>
<dbReference type="Proteomes" id="UP001291623">
    <property type="component" value="Unassembled WGS sequence"/>
</dbReference>
<evidence type="ECO:0000313" key="3">
    <source>
        <dbReference type="Proteomes" id="UP001291623"/>
    </source>
</evidence>